<comment type="caution">
    <text evidence="1">The sequence shown here is derived from an EMBL/GenBank/DDBJ whole genome shotgun (WGS) entry which is preliminary data.</text>
</comment>
<gene>
    <name evidence="1" type="ORF">SteCoe_10031</name>
</gene>
<organism evidence="1 2">
    <name type="scientific">Stentor coeruleus</name>
    <dbReference type="NCBI Taxonomy" id="5963"/>
    <lineage>
        <taxon>Eukaryota</taxon>
        <taxon>Sar</taxon>
        <taxon>Alveolata</taxon>
        <taxon>Ciliophora</taxon>
        <taxon>Postciliodesmatophora</taxon>
        <taxon>Heterotrichea</taxon>
        <taxon>Heterotrichida</taxon>
        <taxon>Stentoridae</taxon>
        <taxon>Stentor</taxon>
    </lineage>
</organism>
<dbReference type="AlphaFoldDB" id="A0A1R2CGR3"/>
<proteinExistence type="predicted"/>
<dbReference type="EMBL" id="MPUH01000159">
    <property type="protein sequence ID" value="OMJ88126.1"/>
    <property type="molecule type" value="Genomic_DNA"/>
</dbReference>
<name>A0A1R2CGR3_9CILI</name>
<accession>A0A1R2CGR3</accession>
<keyword evidence="2" id="KW-1185">Reference proteome</keyword>
<protein>
    <submittedName>
        <fullName evidence="1">Uncharacterized protein</fullName>
    </submittedName>
</protein>
<evidence type="ECO:0000313" key="1">
    <source>
        <dbReference type="EMBL" id="OMJ88126.1"/>
    </source>
</evidence>
<dbReference type="Proteomes" id="UP000187209">
    <property type="component" value="Unassembled WGS sequence"/>
</dbReference>
<sequence length="76" mass="8705">MSLSSSIKLANDYTKNAHIIEAHDKKMLSCIQFTAPKQLSTLHKGFTLPKMGYDWKKLTIKNSNTREELFRGVTTF</sequence>
<evidence type="ECO:0000313" key="2">
    <source>
        <dbReference type="Proteomes" id="UP000187209"/>
    </source>
</evidence>
<reference evidence="1 2" key="1">
    <citation type="submission" date="2016-11" db="EMBL/GenBank/DDBJ databases">
        <title>The macronuclear genome of Stentor coeruleus: a giant cell with tiny introns.</title>
        <authorList>
            <person name="Slabodnick M."/>
            <person name="Ruby J.G."/>
            <person name="Reiff S.B."/>
            <person name="Swart E.C."/>
            <person name="Gosai S."/>
            <person name="Prabakaran S."/>
            <person name="Witkowska E."/>
            <person name="Larue G.E."/>
            <person name="Fisher S."/>
            <person name="Freeman R.M."/>
            <person name="Gunawardena J."/>
            <person name="Chu W."/>
            <person name="Stover N.A."/>
            <person name="Gregory B.D."/>
            <person name="Nowacki M."/>
            <person name="Derisi J."/>
            <person name="Roy S.W."/>
            <person name="Marshall W.F."/>
            <person name="Sood P."/>
        </authorList>
    </citation>
    <scope>NUCLEOTIDE SEQUENCE [LARGE SCALE GENOMIC DNA]</scope>
    <source>
        <strain evidence="1">WM001</strain>
    </source>
</reference>